<reference evidence="5" key="2">
    <citation type="submission" date="2012-11" db="EMBL/GenBank/DDBJ databases">
        <authorList>
            <person name="Kuo A."/>
            <person name="Curtis B.A."/>
            <person name="Tanifuji G."/>
            <person name="Burki F."/>
            <person name="Gruber A."/>
            <person name="Irimia M."/>
            <person name="Maruyama S."/>
            <person name="Arias M.C."/>
            <person name="Ball S.G."/>
            <person name="Gile G.H."/>
            <person name="Hirakawa Y."/>
            <person name="Hopkins J.F."/>
            <person name="Rensing S.A."/>
            <person name="Schmutz J."/>
            <person name="Symeonidi A."/>
            <person name="Elias M."/>
            <person name="Eveleigh R.J."/>
            <person name="Herman E.K."/>
            <person name="Klute M.J."/>
            <person name="Nakayama T."/>
            <person name="Obornik M."/>
            <person name="Reyes-Prieto A."/>
            <person name="Armbrust E.V."/>
            <person name="Aves S.J."/>
            <person name="Beiko R.G."/>
            <person name="Coutinho P."/>
            <person name="Dacks J.B."/>
            <person name="Durnford D.G."/>
            <person name="Fast N.M."/>
            <person name="Green B.R."/>
            <person name="Grisdale C."/>
            <person name="Hempe F."/>
            <person name="Henrissat B."/>
            <person name="Hoppner M.P."/>
            <person name="Ishida K.-I."/>
            <person name="Kim E."/>
            <person name="Koreny L."/>
            <person name="Kroth P.G."/>
            <person name="Liu Y."/>
            <person name="Malik S.-B."/>
            <person name="Maier U.G."/>
            <person name="McRose D."/>
            <person name="Mock T."/>
            <person name="Neilson J.A."/>
            <person name="Onodera N.T."/>
            <person name="Poole A.M."/>
            <person name="Pritham E.J."/>
            <person name="Richards T.A."/>
            <person name="Rocap G."/>
            <person name="Roy S.W."/>
            <person name="Sarai C."/>
            <person name="Schaack S."/>
            <person name="Shirato S."/>
            <person name="Slamovits C.H."/>
            <person name="Spencer D.F."/>
            <person name="Suzuki S."/>
            <person name="Worden A.Z."/>
            <person name="Zauner S."/>
            <person name="Barry K."/>
            <person name="Bell C."/>
            <person name="Bharti A.K."/>
            <person name="Crow J.A."/>
            <person name="Grimwood J."/>
            <person name="Kramer R."/>
            <person name="Lindquist E."/>
            <person name="Lucas S."/>
            <person name="Salamov A."/>
            <person name="McFadden G.I."/>
            <person name="Lane C.E."/>
            <person name="Keeling P.J."/>
            <person name="Gray M.W."/>
            <person name="Grigoriev I.V."/>
            <person name="Archibald J.M."/>
        </authorList>
    </citation>
    <scope>NUCLEOTIDE SEQUENCE</scope>
    <source>
        <strain evidence="5">CCMP2712</strain>
    </source>
</reference>
<feature type="compositionally biased region" description="Polar residues" evidence="1">
    <location>
        <begin position="144"/>
        <end position="154"/>
    </location>
</feature>
<keyword evidence="5" id="KW-1185">Reference proteome</keyword>
<proteinExistence type="predicted"/>
<dbReference type="PaxDb" id="55529-EKX31974"/>
<dbReference type="AlphaFoldDB" id="L1I7U4"/>
<reference evidence="4" key="3">
    <citation type="submission" date="2016-03" db="UniProtKB">
        <authorList>
            <consortium name="EnsemblProtists"/>
        </authorList>
    </citation>
    <scope>IDENTIFICATION</scope>
</reference>
<organism evidence="3">
    <name type="scientific">Guillardia theta (strain CCMP2712)</name>
    <name type="common">Cryptophyte</name>
    <dbReference type="NCBI Taxonomy" id="905079"/>
    <lineage>
        <taxon>Eukaryota</taxon>
        <taxon>Cryptophyceae</taxon>
        <taxon>Pyrenomonadales</taxon>
        <taxon>Geminigeraceae</taxon>
        <taxon>Guillardia</taxon>
    </lineage>
</organism>
<evidence type="ECO:0000256" key="1">
    <source>
        <dbReference type="SAM" id="MobiDB-lite"/>
    </source>
</evidence>
<dbReference type="EMBL" id="JH993221">
    <property type="protein sequence ID" value="EKX31974.1"/>
    <property type="molecule type" value="Genomic_DNA"/>
</dbReference>
<evidence type="ECO:0000256" key="2">
    <source>
        <dbReference type="SAM" id="SignalP"/>
    </source>
</evidence>
<evidence type="ECO:0000313" key="5">
    <source>
        <dbReference type="Proteomes" id="UP000011087"/>
    </source>
</evidence>
<dbReference type="KEGG" id="gtt:GUITHDRAFT_166784"/>
<dbReference type="Proteomes" id="UP000011087">
    <property type="component" value="Unassembled WGS sequence"/>
</dbReference>
<feature type="region of interest" description="Disordered" evidence="1">
    <location>
        <begin position="141"/>
        <end position="176"/>
    </location>
</feature>
<dbReference type="EnsemblProtists" id="EKX31974">
    <property type="protein sequence ID" value="EKX31974"/>
    <property type="gene ID" value="GUITHDRAFT_166784"/>
</dbReference>
<keyword evidence="2" id="KW-0732">Signal</keyword>
<evidence type="ECO:0000313" key="4">
    <source>
        <dbReference type="EnsemblProtists" id="EKX31974"/>
    </source>
</evidence>
<name>L1I7U4_GUITC</name>
<sequence length="217" mass="25282">MNRGAKVLTLIGFVVVFSFALRAHALDLEHVHREVAWDDWQAKRSRRETLIPSFIKSADGSKCFKKFKLNSFEEAQVCCTLAISKMRLWLALSMANAVAYVHAAQETFQSTCKFEFPRPEVLDQMEAWIKSLPLLYKMHHRQGPEQQQSPSSLPTPDAPSSHMNMEEGGSDTSRLHAFRPEGDWQQRRYAFPRHNYHVLRTSRQHFLHRNEFDQRAR</sequence>
<protein>
    <submittedName>
        <fullName evidence="3 4">Uncharacterized protein</fullName>
    </submittedName>
</protein>
<feature type="chain" id="PRO_5008769709" evidence="2">
    <location>
        <begin position="26"/>
        <end position="217"/>
    </location>
</feature>
<reference evidence="3 5" key="1">
    <citation type="journal article" date="2012" name="Nature">
        <title>Algal genomes reveal evolutionary mosaicism and the fate of nucleomorphs.</title>
        <authorList>
            <consortium name="DOE Joint Genome Institute"/>
            <person name="Curtis B.A."/>
            <person name="Tanifuji G."/>
            <person name="Burki F."/>
            <person name="Gruber A."/>
            <person name="Irimia M."/>
            <person name="Maruyama S."/>
            <person name="Arias M.C."/>
            <person name="Ball S.G."/>
            <person name="Gile G.H."/>
            <person name="Hirakawa Y."/>
            <person name="Hopkins J.F."/>
            <person name="Kuo A."/>
            <person name="Rensing S.A."/>
            <person name="Schmutz J."/>
            <person name="Symeonidi A."/>
            <person name="Elias M."/>
            <person name="Eveleigh R.J."/>
            <person name="Herman E.K."/>
            <person name="Klute M.J."/>
            <person name="Nakayama T."/>
            <person name="Obornik M."/>
            <person name="Reyes-Prieto A."/>
            <person name="Armbrust E.V."/>
            <person name="Aves S.J."/>
            <person name="Beiko R.G."/>
            <person name="Coutinho P."/>
            <person name="Dacks J.B."/>
            <person name="Durnford D.G."/>
            <person name="Fast N.M."/>
            <person name="Green B.R."/>
            <person name="Grisdale C.J."/>
            <person name="Hempel F."/>
            <person name="Henrissat B."/>
            <person name="Hoppner M.P."/>
            <person name="Ishida K."/>
            <person name="Kim E."/>
            <person name="Koreny L."/>
            <person name="Kroth P.G."/>
            <person name="Liu Y."/>
            <person name="Malik S.B."/>
            <person name="Maier U.G."/>
            <person name="McRose D."/>
            <person name="Mock T."/>
            <person name="Neilson J.A."/>
            <person name="Onodera N.T."/>
            <person name="Poole A.M."/>
            <person name="Pritham E.J."/>
            <person name="Richards T.A."/>
            <person name="Rocap G."/>
            <person name="Roy S.W."/>
            <person name="Sarai C."/>
            <person name="Schaack S."/>
            <person name="Shirato S."/>
            <person name="Slamovits C.H."/>
            <person name="Spencer D.F."/>
            <person name="Suzuki S."/>
            <person name="Worden A.Z."/>
            <person name="Zauner S."/>
            <person name="Barry K."/>
            <person name="Bell C."/>
            <person name="Bharti A.K."/>
            <person name="Crow J.A."/>
            <person name="Grimwood J."/>
            <person name="Kramer R."/>
            <person name="Lindquist E."/>
            <person name="Lucas S."/>
            <person name="Salamov A."/>
            <person name="McFadden G.I."/>
            <person name="Lane C.E."/>
            <person name="Keeling P.J."/>
            <person name="Gray M.W."/>
            <person name="Grigoriev I.V."/>
            <person name="Archibald J.M."/>
        </authorList>
    </citation>
    <scope>NUCLEOTIDE SEQUENCE</scope>
    <source>
        <strain evidence="3 5">CCMP2712</strain>
    </source>
</reference>
<feature type="signal peptide" evidence="2">
    <location>
        <begin position="1"/>
        <end position="25"/>
    </location>
</feature>
<dbReference type="GeneID" id="17288705"/>
<dbReference type="HOGENOM" id="CLU_1274376_0_0_1"/>
<gene>
    <name evidence="3" type="ORF">GUITHDRAFT_166784</name>
</gene>
<evidence type="ECO:0000313" key="3">
    <source>
        <dbReference type="EMBL" id="EKX31974.1"/>
    </source>
</evidence>
<accession>L1I7U4</accession>
<dbReference type="RefSeq" id="XP_005818954.1">
    <property type="nucleotide sequence ID" value="XM_005818897.1"/>
</dbReference>